<feature type="transmembrane region" description="Helical" evidence="1">
    <location>
        <begin position="193"/>
        <end position="213"/>
    </location>
</feature>
<feature type="transmembrane region" description="Helical" evidence="1">
    <location>
        <begin position="29"/>
        <end position="46"/>
    </location>
</feature>
<gene>
    <name evidence="2" type="ORF">GNE07_10195</name>
</gene>
<feature type="transmembrane region" description="Helical" evidence="1">
    <location>
        <begin position="243"/>
        <end position="268"/>
    </location>
</feature>
<dbReference type="InterPro" id="IPR036259">
    <property type="entry name" value="MFS_trans_sf"/>
</dbReference>
<dbReference type="GO" id="GO:0005886">
    <property type="term" value="C:plasma membrane"/>
    <property type="evidence" value="ECO:0007669"/>
    <property type="project" value="TreeGrafter"/>
</dbReference>
<proteinExistence type="predicted"/>
<name>A0AAW9WHI2_9FIRM</name>
<dbReference type="NCBIfam" id="TIGR00792">
    <property type="entry name" value="gph"/>
    <property type="match status" value="1"/>
</dbReference>
<evidence type="ECO:0000256" key="1">
    <source>
        <dbReference type="SAM" id="Phobius"/>
    </source>
</evidence>
<feature type="transmembrane region" description="Helical" evidence="1">
    <location>
        <begin position="381"/>
        <end position="401"/>
    </location>
</feature>
<dbReference type="EMBL" id="WNME01000005">
    <property type="protein sequence ID" value="MUB63432.1"/>
    <property type="molecule type" value="Genomic_DNA"/>
</dbReference>
<dbReference type="InterPro" id="IPR001927">
    <property type="entry name" value="Na/Gal_symport"/>
</dbReference>
<feature type="transmembrane region" description="Helical" evidence="1">
    <location>
        <begin position="309"/>
        <end position="327"/>
    </location>
</feature>
<accession>A0AAW9WHI2</accession>
<organism evidence="2 3">
    <name type="scientific">Hungatella hathewayi</name>
    <dbReference type="NCBI Taxonomy" id="154046"/>
    <lineage>
        <taxon>Bacteria</taxon>
        <taxon>Bacillati</taxon>
        <taxon>Bacillota</taxon>
        <taxon>Clostridia</taxon>
        <taxon>Lachnospirales</taxon>
        <taxon>Lachnospiraceae</taxon>
        <taxon>Hungatella</taxon>
    </lineage>
</organism>
<feature type="transmembrane region" description="Helical" evidence="1">
    <location>
        <begin position="280"/>
        <end position="297"/>
    </location>
</feature>
<feature type="transmembrane region" description="Helical" evidence="1">
    <location>
        <begin position="160"/>
        <end position="181"/>
    </location>
</feature>
<protein>
    <submittedName>
        <fullName evidence="2">MFS transporter</fullName>
    </submittedName>
</protein>
<dbReference type="InterPro" id="IPR039672">
    <property type="entry name" value="MFS_2"/>
</dbReference>
<dbReference type="Proteomes" id="UP000434223">
    <property type="component" value="Unassembled WGS sequence"/>
</dbReference>
<dbReference type="AlphaFoldDB" id="A0AAW9WHI2"/>
<evidence type="ECO:0000313" key="2">
    <source>
        <dbReference type="EMBL" id="MUB63432.1"/>
    </source>
</evidence>
<evidence type="ECO:0000313" key="3">
    <source>
        <dbReference type="Proteomes" id="UP000434223"/>
    </source>
</evidence>
<dbReference type="GO" id="GO:0008643">
    <property type="term" value="P:carbohydrate transport"/>
    <property type="evidence" value="ECO:0007669"/>
    <property type="project" value="InterPro"/>
</dbReference>
<dbReference type="SUPFAM" id="SSF103473">
    <property type="entry name" value="MFS general substrate transporter"/>
    <property type="match status" value="1"/>
</dbReference>
<dbReference type="GO" id="GO:0015293">
    <property type="term" value="F:symporter activity"/>
    <property type="evidence" value="ECO:0007669"/>
    <property type="project" value="InterPro"/>
</dbReference>
<dbReference type="GO" id="GO:0006814">
    <property type="term" value="P:sodium ion transport"/>
    <property type="evidence" value="ECO:0007669"/>
    <property type="project" value="InterPro"/>
</dbReference>
<keyword evidence="1" id="KW-0812">Transmembrane</keyword>
<dbReference type="PANTHER" id="PTHR11328">
    <property type="entry name" value="MAJOR FACILITATOR SUPERFAMILY DOMAIN-CONTAINING PROTEIN"/>
    <property type="match status" value="1"/>
</dbReference>
<feature type="transmembrane region" description="Helical" evidence="1">
    <location>
        <begin position="421"/>
        <end position="440"/>
    </location>
</feature>
<feature type="transmembrane region" description="Helical" evidence="1">
    <location>
        <begin position="92"/>
        <end position="113"/>
    </location>
</feature>
<keyword evidence="1" id="KW-0472">Membrane</keyword>
<dbReference type="RefSeq" id="WP_055650551.1">
    <property type="nucleotide sequence ID" value="NZ_CZAZ01000013.1"/>
</dbReference>
<feature type="transmembrane region" description="Helical" evidence="1">
    <location>
        <begin position="52"/>
        <end position="71"/>
    </location>
</feature>
<dbReference type="PANTHER" id="PTHR11328:SF24">
    <property type="entry name" value="MAJOR FACILITATOR SUPERFAMILY (MFS) PROFILE DOMAIN-CONTAINING PROTEIN"/>
    <property type="match status" value="1"/>
</dbReference>
<reference evidence="2 3" key="1">
    <citation type="submission" date="2019-09" db="EMBL/GenBank/DDBJ databases">
        <title>Draft genome sequencing of Hungatella hathewayi 123Y-2.</title>
        <authorList>
            <person name="Lv Q."/>
            <person name="Li S."/>
        </authorList>
    </citation>
    <scope>NUCLEOTIDE SEQUENCE [LARGE SCALE GENOMIC DNA]</scope>
    <source>
        <strain evidence="2 3">123Y-2</strain>
    </source>
</reference>
<keyword evidence="1" id="KW-1133">Transmembrane helix</keyword>
<dbReference type="Pfam" id="PF13347">
    <property type="entry name" value="MFS_2"/>
    <property type="match status" value="1"/>
</dbReference>
<comment type="caution">
    <text evidence="2">The sequence shown here is derived from an EMBL/GenBank/DDBJ whole genome shotgun (WGS) entry which is preliminary data.</text>
</comment>
<sequence>MTEKTKKVTVDHVEKISTFEKTAYGCGDLASNLILILVTSYVTFFYTDALGLNAAIIGSIMMFSRFADGFSDMLMGYIMDRVRTKYGKARPWLLWLAIPISVATVLIFLVPNTGIVGKYVYVTITYNLVTTVLYTMINIPYGTLTSLMTRDQNQRTVINVFRMLMAQIGSLIINACTLPLVNAMGGSSNQKSWVIVSIIYGLLAAALFLLCFGKTKERVTVSMERKEKLKFTTAFKLIMKNNYWLMLVAAWVSSALSLAFSGAVGAYYAKYILNNENLVGILNAATILPSLVCISLVAPLSKKYGKTSVAIWGSVINLAGQVLMILYPENTTWLIICSLLKGVGNGFRSGTIFAMVADTIEYGEWKTGIRVEGMLYSSTTFGSKIGFGIASAIALGIVGAAGYDGLAAVQTESAVAAIKAIYLYVPIPFLILIPIIYIFYKLDKIYPQVMADLQEREAALKKANNN</sequence>
<dbReference type="Gene3D" id="1.20.1250.20">
    <property type="entry name" value="MFS general substrate transporter like domains"/>
    <property type="match status" value="2"/>
</dbReference>
<dbReference type="CDD" id="cd17332">
    <property type="entry name" value="MFS_MelB_like"/>
    <property type="match status" value="1"/>
</dbReference>
<feature type="transmembrane region" description="Helical" evidence="1">
    <location>
        <begin position="119"/>
        <end position="139"/>
    </location>
</feature>